<dbReference type="RefSeq" id="WP_056950405.1">
    <property type="nucleotide sequence ID" value="NZ_LNUA01000032.1"/>
</dbReference>
<protein>
    <submittedName>
        <fullName evidence="1">Uncharacterized protein</fullName>
    </submittedName>
</protein>
<sequence length="106" mass="12243">MAYIQPINNLKKLNLKYRYDFSHSNMIINGGPNASTATEIVIQKAEDFHAGWDKSILIYQNGFIIYTEMEHEDSGALKSTYVYTNLKLQNISDNESMYEPLFPEQN</sequence>
<comment type="caution">
    <text evidence="1">The sequence shown here is derived from an EMBL/GenBank/DDBJ whole genome shotgun (WGS) entry which is preliminary data.</text>
</comment>
<evidence type="ECO:0000313" key="1">
    <source>
        <dbReference type="EMBL" id="OVE95278.1"/>
    </source>
</evidence>
<accession>A0A202F4D2</accession>
<dbReference type="Proteomes" id="UP000196232">
    <property type="component" value="Unassembled WGS sequence"/>
</dbReference>
<name>A0A202F4D2_9LACO</name>
<organism evidence="1 2">
    <name type="scientific">Companilactobacillus bobalius</name>
    <dbReference type="NCBI Taxonomy" id="2801451"/>
    <lineage>
        <taxon>Bacteria</taxon>
        <taxon>Bacillati</taxon>
        <taxon>Bacillota</taxon>
        <taxon>Bacilli</taxon>
        <taxon>Lactobacillales</taxon>
        <taxon>Lactobacillaceae</taxon>
        <taxon>Companilactobacillus</taxon>
    </lineage>
</organism>
<dbReference type="AlphaFoldDB" id="A0A202F4D2"/>
<gene>
    <name evidence="1" type="ORF">LKACC16343_02662</name>
</gene>
<reference evidence="1 2" key="1">
    <citation type="submission" date="2017-03" db="EMBL/GenBank/DDBJ databases">
        <title>Genome sequence of Lactobacillus bobalius KACC 16343.</title>
        <authorList>
            <person name="Chun J."/>
        </authorList>
    </citation>
    <scope>NUCLEOTIDE SEQUENCE [LARGE SCALE GENOMIC DNA]</scope>
    <source>
        <strain evidence="1 2">KACC 16343</strain>
    </source>
</reference>
<proteinExistence type="predicted"/>
<evidence type="ECO:0000313" key="2">
    <source>
        <dbReference type="Proteomes" id="UP000196232"/>
    </source>
</evidence>
<dbReference type="EMBL" id="MYFM01000010">
    <property type="protein sequence ID" value="OVE95278.1"/>
    <property type="molecule type" value="Genomic_DNA"/>
</dbReference>